<dbReference type="Gene3D" id="1.25.40.10">
    <property type="entry name" value="Tetratricopeptide repeat domain"/>
    <property type="match status" value="1"/>
</dbReference>
<name>A0ABP8QZ57_9ACTN</name>
<keyword evidence="4" id="KW-0804">Transcription</keyword>
<evidence type="ECO:0000259" key="6">
    <source>
        <dbReference type="Pfam" id="PF08281"/>
    </source>
</evidence>
<sequence length="406" mass="44144">MAEAGDALARLVRDEGTRVLATLVRVTGDVDLAQDAAQDAVVRALQTWPRDGVPDNPRAWLLVTAKRRAIDIIRREARRAGKETEAVMFAEPGPESAEAVDDDLLRLVFTCCHPALSVEAQVALALRTLGGLSTAEVARGLMVPEATMAKRLTRAKQKIAQARIPYRVPSAEELPGRLAGVAATVYLVFNEGYAAGAGADLVRGALTAEAVRLARLLAALMPDEPTVLGLLALLLLQDARRDARVDDEGRVLLLRDQDRRRWDASAIKEGVELVGRALRRTLDRPDPYVVQAAIAACHALAPTYADTNWDAVVSWYDVLLSVQDTPVVRLNLAAAVAERDGPEAGMALVEAIEGLDAYPWWHATRGELLHRMRRPEAARAAYERALALGMSAPQAEHLRRRIAELS</sequence>
<dbReference type="RefSeq" id="WP_345473185.1">
    <property type="nucleotide sequence ID" value="NZ_BAABHF010000048.1"/>
</dbReference>
<accession>A0ABP8QZ57</accession>
<reference evidence="9" key="1">
    <citation type="journal article" date="2019" name="Int. J. Syst. Evol. Microbiol.">
        <title>The Global Catalogue of Microorganisms (GCM) 10K type strain sequencing project: providing services to taxonomists for standard genome sequencing and annotation.</title>
        <authorList>
            <consortium name="The Broad Institute Genomics Platform"/>
            <consortium name="The Broad Institute Genome Sequencing Center for Infectious Disease"/>
            <person name="Wu L."/>
            <person name="Ma J."/>
        </authorList>
    </citation>
    <scope>NUCLEOTIDE SEQUENCE [LARGE SCALE GENOMIC DNA]</scope>
    <source>
        <strain evidence="9">JCM 17933</strain>
    </source>
</reference>
<evidence type="ECO:0000256" key="2">
    <source>
        <dbReference type="ARBA" id="ARBA00023015"/>
    </source>
</evidence>
<evidence type="ECO:0000259" key="5">
    <source>
        <dbReference type="Pfam" id="PF04542"/>
    </source>
</evidence>
<dbReference type="Pfam" id="PF08281">
    <property type="entry name" value="Sigma70_r4_2"/>
    <property type="match status" value="1"/>
</dbReference>
<dbReference type="InterPro" id="IPR013249">
    <property type="entry name" value="RNA_pol_sigma70_r4_t2"/>
</dbReference>
<keyword evidence="9" id="KW-1185">Reference proteome</keyword>
<dbReference type="NCBIfam" id="TIGR02937">
    <property type="entry name" value="sigma70-ECF"/>
    <property type="match status" value="1"/>
</dbReference>
<dbReference type="Proteomes" id="UP001500503">
    <property type="component" value="Unassembled WGS sequence"/>
</dbReference>
<dbReference type="PANTHER" id="PTHR47756:SF2">
    <property type="entry name" value="BLL6612 PROTEIN"/>
    <property type="match status" value="1"/>
</dbReference>
<dbReference type="PANTHER" id="PTHR47756">
    <property type="entry name" value="BLL6612 PROTEIN-RELATED"/>
    <property type="match status" value="1"/>
</dbReference>
<dbReference type="InterPro" id="IPR007627">
    <property type="entry name" value="RNA_pol_sigma70_r2"/>
</dbReference>
<dbReference type="InterPro" id="IPR011990">
    <property type="entry name" value="TPR-like_helical_dom_sf"/>
</dbReference>
<dbReference type="InterPro" id="IPR013325">
    <property type="entry name" value="RNA_pol_sigma_r2"/>
</dbReference>
<dbReference type="InterPro" id="IPR013324">
    <property type="entry name" value="RNA_pol_sigma_r3/r4-like"/>
</dbReference>
<dbReference type="Pfam" id="PF04542">
    <property type="entry name" value="Sigma70_r2"/>
    <property type="match status" value="1"/>
</dbReference>
<evidence type="ECO:0000256" key="4">
    <source>
        <dbReference type="ARBA" id="ARBA00023163"/>
    </source>
</evidence>
<keyword evidence="2" id="KW-0805">Transcription regulation</keyword>
<dbReference type="Pfam" id="PF20239">
    <property type="entry name" value="DUF6596"/>
    <property type="match status" value="1"/>
</dbReference>
<evidence type="ECO:0000256" key="1">
    <source>
        <dbReference type="ARBA" id="ARBA00010641"/>
    </source>
</evidence>
<comment type="similarity">
    <text evidence="1">Belongs to the sigma-70 factor family. ECF subfamily.</text>
</comment>
<dbReference type="Gene3D" id="1.10.1740.10">
    <property type="match status" value="1"/>
</dbReference>
<dbReference type="SUPFAM" id="SSF88946">
    <property type="entry name" value="Sigma2 domain of RNA polymerase sigma factors"/>
    <property type="match status" value="1"/>
</dbReference>
<feature type="domain" description="DUF6596" evidence="7">
    <location>
        <begin position="177"/>
        <end position="277"/>
    </location>
</feature>
<feature type="domain" description="RNA polymerase sigma-70 region 2" evidence="5">
    <location>
        <begin position="11"/>
        <end position="79"/>
    </location>
</feature>
<evidence type="ECO:0000313" key="8">
    <source>
        <dbReference type="EMBL" id="GAA4513701.1"/>
    </source>
</evidence>
<dbReference type="SUPFAM" id="SSF48452">
    <property type="entry name" value="TPR-like"/>
    <property type="match status" value="1"/>
</dbReference>
<evidence type="ECO:0000313" key="9">
    <source>
        <dbReference type="Proteomes" id="UP001500503"/>
    </source>
</evidence>
<dbReference type="InterPro" id="IPR046531">
    <property type="entry name" value="DUF6596"/>
</dbReference>
<organism evidence="8 9">
    <name type="scientific">Actinoallomurus oryzae</name>
    <dbReference type="NCBI Taxonomy" id="502180"/>
    <lineage>
        <taxon>Bacteria</taxon>
        <taxon>Bacillati</taxon>
        <taxon>Actinomycetota</taxon>
        <taxon>Actinomycetes</taxon>
        <taxon>Streptosporangiales</taxon>
        <taxon>Thermomonosporaceae</taxon>
        <taxon>Actinoallomurus</taxon>
    </lineage>
</organism>
<gene>
    <name evidence="8" type="ORF">GCM10023191_081170</name>
</gene>
<feature type="domain" description="RNA polymerase sigma factor 70 region 4 type 2" evidence="6">
    <location>
        <begin position="109"/>
        <end position="159"/>
    </location>
</feature>
<keyword evidence="3" id="KW-0731">Sigma factor</keyword>
<evidence type="ECO:0000256" key="3">
    <source>
        <dbReference type="ARBA" id="ARBA00023082"/>
    </source>
</evidence>
<evidence type="ECO:0000259" key="7">
    <source>
        <dbReference type="Pfam" id="PF20239"/>
    </source>
</evidence>
<proteinExistence type="inferred from homology"/>
<dbReference type="InterPro" id="IPR036388">
    <property type="entry name" value="WH-like_DNA-bd_sf"/>
</dbReference>
<dbReference type="InterPro" id="IPR014284">
    <property type="entry name" value="RNA_pol_sigma-70_dom"/>
</dbReference>
<dbReference type="Gene3D" id="1.10.10.10">
    <property type="entry name" value="Winged helix-like DNA-binding domain superfamily/Winged helix DNA-binding domain"/>
    <property type="match status" value="1"/>
</dbReference>
<comment type="caution">
    <text evidence="8">The sequence shown here is derived from an EMBL/GenBank/DDBJ whole genome shotgun (WGS) entry which is preliminary data.</text>
</comment>
<dbReference type="SUPFAM" id="SSF88659">
    <property type="entry name" value="Sigma3 and sigma4 domains of RNA polymerase sigma factors"/>
    <property type="match status" value="1"/>
</dbReference>
<dbReference type="EMBL" id="BAABHF010000048">
    <property type="protein sequence ID" value="GAA4513701.1"/>
    <property type="molecule type" value="Genomic_DNA"/>
</dbReference>
<protein>
    <submittedName>
        <fullName evidence="8">Sigma-70 family RNA polymerase sigma factor</fullName>
    </submittedName>
</protein>